<dbReference type="EMBL" id="JARJCN010000074">
    <property type="protein sequence ID" value="KAJ7077256.1"/>
    <property type="molecule type" value="Genomic_DNA"/>
</dbReference>
<dbReference type="Gene3D" id="1.20.1280.50">
    <property type="match status" value="1"/>
</dbReference>
<dbReference type="Gene3D" id="3.80.10.10">
    <property type="entry name" value="Ribonuclease Inhibitor"/>
    <property type="match status" value="1"/>
</dbReference>
<name>A0AAD6TWS8_9AGAR</name>
<proteinExistence type="predicted"/>
<evidence type="ECO:0008006" key="5">
    <source>
        <dbReference type="Google" id="ProtNLM"/>
    </source>
</evidence>
<evidence type="ECO:0000313" key="3">
    <source>
        <dbReference type="EMBL" id="KAJ7077256.1"/>
    </source>
</evidence>
<evidence type="ECO:0000256" key="1">
    <source>
        <dbReference type="SAM" id="Coils"/>
    </source>
</evidence>
<gene>
    <name evidence="3" type="ORF">B0H15DRAFT_563801</name>
</gene>
<comment type="caution">
    <text evidence="3">The sequence shown here is derived from an EMBL/GenBank/DDBJ whole genome shotgun (WGS) entry which is preliminary data.</text>
</comment>
<dbReference type="SUPFAM" id="SSF52047">
    <property type="entry name" value="RNI-like"/>
    <property type="match status" value="1"/>
</dbReference>
<keyword evidence="1" id="KW-0175">Coiled coil</keyword>
<organism evidence="3 4">
    <name type="scientific">Mycena belliarum</name>
    <dbReference type="NCBI Taxonomy" id="1033014"/>
    <lineage>
        <taxon>Eukaryota</taxon>
        <taxon>Fungi</taxon>
        <taxon>Dikarya</taxon>
        <taxon>Basidiomycota</taxon>
        <taxon>Agaricomycotina</taxon>
        <taxon>Agaricomycetes</taxon>
        <taxon>Agaricomycetidae</taxon>
        <taxon>Agaricales</taxon>
        <taxon>Marasmiineae</taxon>
        <taxon>Mycenaceae</taxon>
        <taxon>Mycena</taxon>
    </lineage>
</organism>
<dbReference type="InterPro" id="IPR032675">
    <property type="entry name" value="LRR_dom_sf"/>
</dbReference>
<sequence>MAGPPLQSESSLSTSSLLNEHVKGLVDATEANISRIESQIRELSLALQEERRKLAKLWLMATPMGKLPVEILVEIFLHCVDDSEDPSLSTGPIQPGDEPQAAESIAADGPRCPAPQLLLLAQVCPYWRQIVNRTPRLWTVGVVGVRFDRPSCGTEAYISGLKSLLERSAPLPISVSLTQEGDTGTSAGALAQAATTASVIRVLASTIPRWKSLKVDCLSFKPLATLIGGAFPALERLDIQYDTYGRTDPVRAFFPAPRLRRLALLLSGPTLASHAQLLLVPWAQLTHLKLEYASLAGCRAILTQCPSLVCAELLTVEWNLRDAVQAPVTELPRLETLKVRFGMGENDIGDVAPFFAPLALPSLRVLHLTFDAAPGVVWPVQELGAFQNRAPHIEDIALTNCPITSAQLYVLLRLSPAVTALTLKSSTRCVNEEFLGLLTYNGNGEAVLDLAPQLRRLHWEAVGYEFSERALEVALRSRWWTDAQERAVGPSRLRVARLQKVLISRYDMDSVGGGLMHRMQDVVEQGLDLQLFW</sequence>
<evidence type="ECO:0000256" key="2">
    <source>
        <dbReference type="SAM" id="MobiDB-lite"/>
    </source>
</evidence>
<protein>
    <recommendedName>
        <fullName evidence="5">F-box domain-containing protein</fullName>
    </recommendedName>
</protein>
<feature type="region of interest" description="Disordered" evidence="2">
    <location>
        <begin position="86"/>
        <end position="107"/>
    </location>
</feature>
<accession>A0AAD6TWS8</accession>
<dbReference type="AlphaFoldDB" id="A0AAD6TWS8"/>
<reference evidence="3" key="1">
    <citation type="submission" date="2023-03" db="EMBL/GenBank/DDBJ databases">
        <title>Massive genome expansion in bonnet fungi (Mycena s.s.) driven by repeated elements and novel gene families across ecological guilds.</title>
        <authorList>
            <consortium name="Lawrence Berkeley National Laboratory"/>
            <person name="Harder C.B."/>
            <person name="Miyauchi S."/>
            <person name="Viragh M."/>
            <person name="Kuo A."/>
            <person name="Thoen E."/>
            <person name="Andreopoulos B."/>
            <person name="Lu D."/>
            <person name="Skrede I."/>
            <person name="Drula E."/>
            <person name="Henrissat B."/>
            <person name="Morin E."/>
            <person name="Kohler A."/>
            <person name="Barry K."/>
            <person name="LaButti K."/>
            <person name="Morin E."/>
            <person name="Salamov A."/>
            <person name="Lipzen A."/>
            <person name="Mereny Z."/>
            <person name="Hegedus B."/>
            <person name="Baldrian P."/>
            <person name="Stursova M."/>
            <person name="Weitz H."/>
            <person name="Taylor A."/>
            <person name="Grigoriev I.V."/>
            <person name="Nagy L.G."/>
            <person name="Martin F."/>
            <person name="Kauserud H."/>
        </authorList>
    </citation>
    <scope>NUCLEOTIDE SEQUENCE</scope>
    <source>
        <strain evidence="3">CBHHK173m</strain>
    </source>
</reference>
<dbReference type="Proteomes" id="UP001222325">
    <property type="component" value="Unassembled WGS sequence"/>
</dbReference>
<evidence type="ECO:0000313" key="4">
    <source>
        <dbReference type="Proteomes" id="UP001222325"/>
    </source>
</evidence>
<feature type="coiled-coil region" evidence="1">
    <location>
        <begin position="26"/>
        <end position="53"/>
    </location>
</feature>
<keyword evidence="4" id="KW-1185">Reference proteome</keyword>